<dbReference type="EMBL" id="WIXE01000938">
    <property type="protein sequence ID" value="KAK5986178.1"/>
    <property type="molecule type" value="Genomic_DNA"/>
</dbReference>
<feature type="compositionally biased region" description="Polar residues" evidence="1">
    <location>
        <begin position="236"/>
        <end position="245"/>
    </location>
</feature>
<feature type="region of interest" description="Disordered" evidence="1">
    <location>
        <begin position="194"/>
        <end position="219"/>
    </location>
</feature>
<accession>A0AAN8IWB2</accession>
<feature type="compositionally biased region" description="Polar residues" evidence="1">
    <location>
        <begin position="194"/>
        <end position="214"/>
    </location>
</feature>
<keyword evidence="3" id="KW-1185">Reference proteome</keyword>
<name>A0AAN8IWB2_TRICO</name>
<gene>
    <name evidence="2" type="ORF">GCK32_000752</name>
</gene>
<sequence>MITKTPELESERKYRRLLKGSVRPDSYGTSIFNPLKDVTHPALSSRTLNIPEIKSDAIHSELMPTTTESSAVRPVPSALPDLPTFPSPTSTVLFPGLPQRNTPSLPSSAIQLPFSGMPQGSLPTLSLPSVQDQLNTLMKPHLLPPAFDSFSKQPAANINQEQNQQNHKTSIITSPLYYPFGLQAQLQRIAPPTMQKSTQTYGTSNGTQKQAVQQRKQENQVAIRLEEKAELVEPSMSPTQQQLGSLFQPPPFTDLHSALQIFQSQG</sequence>
<dbReference type="AlphaFoldDB" id="A0AAN8IWB2"/>
<comment type="caution">
    <text evidence="2">The sequence shown here is derived from an EMBL/GenBank/DDBJ whole genome shotgun (WGS) entry which is preliminary data.</text>
</comment>
<evidence type="ECO:0000313" key="3">
    <source>
        <dbReference type="Proteomes" id="UP001331761"/>
    </source>
</evidence>
<evidence type="ECO:0000256" key="1">
    <source>
        <dbReference type="SAM" id="MobiDB-lite"/>
    </source>
</evidence>
<reference evidence="2 3" key="1">
    <citation type="submission" date="2019-10" db="EMBL/GenBank/DDBJ databases">
        <title>Assembly and Annotation for the nematode Trichostrongylus colubriformis.</title>
        <authorList>
            <person name="Martin J."/>
        </authorList>
    </citation>
    <scope>NUCLEOTIDE SEQUENCE [LARGE SCALE GENOMIC DNA]</scope>
    <source>
        <strain evidence="2">G859</strain>
        <tissue evidence="2">Whole worm</tissue>
    </source>
</reference>
<feature type="region of interest" description="Disordered" evidence="1">
    <location>
        <begin position="231"/>
        <end position="250"/>
    </location>
</feature>
<proteinExistence type="predicted"/>
<evidence type="ECO:0000313" key="2">
    <source>
        <dbReference type="EMBL" id="KAK5986178.1"/>
    </source>
</evidence>
<organism evidence="2 3">
    <name type="scientific">Trichostrongylus colubriformis</name>
    <name type="common">Black scour worm</name>
    <dbReference type="NCBI Taxonomy" id="6319"/>
    <lineage>
        <taxon>Eukaryota</taxon>
        <taxon>Metazoa</taxon>
        <taxon>Ecdysozoa</taxon>
        <taxon>Nematoda</taxon>
        <taxon>Chromadorea</taxon>
        <taxon>Rhabditida</taxon>
        <taxon>Rhabditina</taxon>
        <taxon>Rhabditomorpha</taxon>
        <taxon>Strongyloidea</taxon>
        <taxon>Trichostrongylidae</taxon>
        <taxon>Trichostrongylus</taxon>
    </lineage>
</organism>
<protein>
    <submittedName>
        <fullName evidence="2">Uncharacterized protein</fullName>
    </submittedName>
</protein>
<dbReference type="Proteomes" id="UP001331761">
    <property type="component" value="Unassembled WGS sequence"/>
</dbReference>